<dbReference type="InterPro" id="IPR049492">
    <property type="entry name" value="BD-FAE-like_dom"/>
</dbReference>
<dbReference type="RefSeq" id="WP_034841356.1">
    <property type="nucleotide sequence ID" value="NZ_JANX01000250.1"/>
</dbReference>
<organism evidence="3 4">
    <name type="scientific">Inquilinus limosus MP06</name>
    <dbReference type="NCBI Taxonomy" id="1398085"/>
    <lineage>
        <taxon>Bacteria</taxon>
        <taxon>Pseudomonadati</taxon>
        <taxon>Pseudomonadota</taxon>
        <taxon>Alphaproteobacteria</taxon>
        <taxon>Rhodospirillales</taxon>
        <taxon>Rhodospirillaceae</taxon>
        <taxon>Inquilinus</taxon>
    </lineage>
</organism>
<evidence type="ECO:0000259" key="2">
    <source>
        <dbReference type="Pfam" id="PF20434"/>
    </source>
</evidence>
<dbReference type="AlphaFoldDB" id="A0A0A0D4F1"/>
<dbReference type="Gene3D" id="3.40.50.1820">
    <property type="entry name" value="alpha/beta hydrolase"/>
    <property type="match status" value="1"/>
</dbReference>
<evidence type="ECO:0000313" key="4">
    <source>
        <dbReference type="Proteomes" id="UP000029995"/>
    </source>
</evidence>
<dbReference type="EMBL" id="JANX01000250">
    <property type="protein sequence ID" value="KGM32895.1"/>
    <property type="molecule type" value="Genomic_DNA"/>
</dbReference>
<dbReference type="Proteomes" id="UP000029995">
    <property type="component" value="Unassembled WGS sequence"/>
</dbReference>
<name>A0A0A0D4F1_9PROT</name>
<dbReference type="SUPFAM" id="SSF53474">
    <property type="entry name" value="alpha/beta-Hydrolases"/>
    <property type="match status" value="1"/>
</dbReference>
<feature type="domain" description="BD-FAE-like" evidence="2">
    <location>
        <begin position="67"/>
        <end position="159"/>
    </location>
</feature>
<accession>A0A0A0D4F1</accession>
<comment type="caution">
    <text evidence="3">The sequence shown here is derived from an EMBL/GenBank/DDBJ whole genome shotgun (WGS) entry which is preliminary data.</text>
</comment>
<dbReference type="OrthoDB" id="9771666at2"/>
<dbReference type="InterPro" id="IPR050300">
    <property type="entry name" value="GDXG_lipolytic_enzyme"/>
</dbReference>
<keyword evidence="1" id="KW-0378">Hydrolase</keyword>
<dbReference type="Pfam" id="PF20434">
    <property type="entry name" value="BD-FAE"/>
    <property type="match status" value="1"/>
</dbReference>
<evidence type="ECO:0000313" key="3">
    <source>
        <dbReference type="EMBL" id="KGM32895.1"/>
    </source>
</evidence>
<sequence length="282" mass="30510">MTTLRYDDPDWCEREYNPRVTVPDIATVFGRWLETAAATRARLPHRAGIAYGADPRETLDLFRADRPRGAVVFIHGGYWRASSKDEVSWAAASLVPAGFTTVVLNYPLCPQTTVAGIAESCRRAIAFAWTTPLDEAERKCLIVSGHSAGGYLTAAMLATDWAVRGLPSAPFAGGLSISGVFDLRPLLRTSMNELIRLTPEQASGWSLHEAPQPAPGVPLELLVGGDEPAEFHRQSALMAAAWPGLARSPIAVPGTHHFNVVEQIGHHGTPVFDAVLRLAQSR</sequence>
<dbReference type="GO" id="GO:0016787">
    <property type="term" value="F:hydrolase activity"/>
    <property type="evidence" value="ECO:0007669"/>
    <property type="project" value="UniProtKB-KW"/>
</dbReference>
<dbReference type="InterPro" id="IPR029058">
    <property type="entry name" value="AB_hydrolase_fold"/>
</dbReference>
<proteinExistence type="predicted"/>
<gene>
    <name evidence="3" type="ORF">P409_18835</name>
</gene>
<dbReference type="PANTHER" id="PTHR48081">
    <property type="entry name" value="AB HYDROLASE SUPERFAMILY PROTEIN C4A8.06C"/>
    <property type="match status" value="1"/>
</dbReference>
<dbReference type="PANTHER" id="PTHR48081:SF33">
    <property type="entry name" value="KYNURENINE FORMAMIDASE"/>
    <property type="match status" value="1"/>
</dbReference>
<protein>
    <recommendedName>
        <fullName evidence="2">BD-FAE-like domain-containing protein</fullName>
    </recommendedName>
</protein>
<evidence type="ECO:0000256" key="1">
    <source>
        <dbReference type="ARBA" id="ARBA00022801"/>
    </source>
</evidence>
<reference evidence="3 4" key="1">
    <citation type="submission" date="2014-01" db="EMBL/GenBank/DDBJ databases">
        <title>Genome sequence determination for a cystic fibrosis isolate, Inquilinus limosus.</title>
        <authorList>
            <person name="Pino M."/>
            <person name="Di Conza J."/>
            <person name="Gutkind G."/>
        </authorList>
    </citation>
    <scope>NUCLEOTIDE SEQUENCE [LARGE SCALE GENOMIC DNA]</scope>
    <source>
        <strain evidence="3 4">MP06</strain>
    </source>
</reference>